<evidence type="ECO:0000313" key="4">
    <source>
        <dbReference type="Proteomes" id="UP001595729"/>
    </source>
</evidence>
<dbReference type="EMBL" id="JBHRXX010000007">
    <property type="protein sequence ID" value="MFC3685076.1"/>
    <property type="molecule type" value="Genomic_DNA"/>
</dbReference>
<keyword evidence="1" id="KW-0472">Membrane</keyword>
<evidence type="ECO:0000313" key="3">
    <source>
        <dbReference type="EMBL" id="MFC3685076.1"/>
    </source>
</evidence>
<dbReference type="InterPro" id="IPR025698">
    <property type="entry name" value="2TM_dom"/>
</dbReference>
<evidence type="ECO:0000259" key="2">
    <source>
        <dbReference type="Pfam" id="PF13239"/>
    </source>
</evidence>
<organism evidence="3 4">
    <name type="scientific">Hydrogenophaga luteola</name>
    <dbReference type="NCBI Taxonomy" id="1591122"/>
    <lineage>
        <taxon>Bacteria</taxon>
        <taxon>Pseudomonadati</taxon>
        <taxon>Pseudomonadota</taxon>
        <taxon>Betaproteobacteria</taxon>
        <taxon>Burkholderiales</taxon>
        <taxon>Comamonadaceae</taxon>
        <taxon>Hydrogenophaga</taxon>
    </lineage>
</organism>
<name>A0ABV7W5N5_9BURK</name>
<comment type="caution">
    <text evidence="3">The sequence shown here is derived from an EMBL/GenBank/DDBJ whole genome shotgun (WGS) entry which is preliminary data.</text>
</comment>
<proteinExistence type="predicted"/>
<accession>A0ABV7W5N5</accession>
<dbReference type="Proteomes" id="UP001595729">
    <property type="component" value="Unassembled WGS sequence"/>
</dbReference>
<keyword evidence="1" id="KW-0812">Transmembrane</keyword>
<feature type="transmembrane region" description="Helical" evidence="1">
    <location>
        <begin position="55"/>
        <end position="75"/>
    </location>
</feature>
<protein>
    <submittedName>
        <fullName evidence="3">2TM domain-containing protein</fullName>
    </submittedName>
</protein>
<keyword evidence="4" id="KW-1185">Reference proteome</keyword>
<evidence type="ECO:0000256" key="1">
    <source>
        <dbReference type="SAM" id="Phobius"/>
    </source>
</evidence>
<sequence>MNTTPNTALTNATDIDRLARRRVGARLGWLTHATVYLLVMGGLTAMTLWQGRHPPMAAALGWGLGLTIHGLRVLVAGKGSALRERMVEAERQRLAAGRLG</sequence>
<dbReference type="RefSeq" id="WP_382175727.1">
    <property type="nucleotide sequence ID" value="NZ_JBHRXX010000007.1"/>
</dbReference>
<feature type="domain" description="2TM" evidence="2">
    <location>
        <begin position="19"/>
        <end position="88"/>
    </location>
</feature>
<dbReference type="Pfam" id="PF13239">
    <property type="entry name" value="2TM"/>
    <property type="match status" value="1"/>
</dbReference>
<reference evidence="4" key="1">
    <citation type="journal article" date="2019" name="Int. J. Syst. Evol. Microbiol.">
        <title>The Global Catalogue of Microorganisms (GCM) 10K type strain sequencing project: providing services to taxonomists for standard genome sequencing and annotation.</title>
        <authorList>
            <consortium name="The Broad Institute Genomics Platform"/>
            <consortium name="The Broad Institute Genome Sequencing Center for Infectious Disease"/>
            <person name="Wu L."/>
            <person name="Ma J."/>
        </authorList>
    </citation>
    <scope>NUCLEOTIDE SEQUENCE [LARGE SCALE GENOMIC DNA]</scope>
    <source>
        <strain evidence="4">KCTC 42501</strain>
    </source>
</reference>
<keyword evidence="1" id="KW-1133">Transmembrane helix</keyword>
<gene>
    <name evidence="3" type="ORF">ACFOPI_15840</name>
</gene>
<feature type="transmembrane region" description="Helical" evidence="1">
    <location>
        <begin position="27"/>
        <end position="49"/>
    </location>
</feature>